<protein>
    <submittedName>
        <fullName evidence="2">Uncharacterized protein</fullName>
    </submittedName>
</protein>
<feature type="region of interest" description="Disordered" evidence="1">
    <location>
        <begin position="1"/>
        <end position="33"/>
    </location>
</feature>
<keyword evidence="3" id="KW-1185">Reference proteome</keyword>
<feature type="compositionally biased region" description="Gly residues" evidence="1">
    <location>
        <begin position="1"/>
        <end position="12"/>
    </location>
</feature>
<gene>
    <name evidence="2" type="ORF">K7472_10420</name>
</gene>
<sequence length="159" mass="16597">MTDVGGPGGAPAGGFPVATGHEPAGPPDARRRPQVEAAYAALLDIRRLVNADVPEPLRLPAPWEVRQAVRAVALTLEAHGVEPSALGPDGDPVVTGYLVSAAREGVVRVEWVGPRGSGAPHEAATALKRCAAVLEETGWTALEYRDARGRRHVEAEPPA</sequence>
<dbReference type="RefSeq" id="WP_222976463.1">
    <property type="nucleotide sequence ID" value="NZ_JAINVZ010000005.1"/>
</dbReference>
<name>A0ABS7QRG0_9ACTN</name>
<accession>A0ABS7QRG0</accession>
<comment type="caution">
    <text evidence="2">The sequence shown here is derived from an EMBL/GenBank/DDBJ whole genome shotgun (WGS) entry which is preliminary data.</text>
</comment>
<dbReference type="Proteomes" id="UP001198565">
    <property type="component" value="Unassembled WGS sequence"/>
</dbReference>
<evidence type="ECO:0000313" key="2">
    <source>
        <dbReference type="EMBL" id="MBY8885259.1"/>
    </source>
</evidence>
<dbReference type="EMBL" id="JAINVZ010000005">
    <property type="protein sequence ID" value="MBY8885259.1"/>
    <property type="molecule type" value="Genomic_DNA"/>
</dbReference>
<evidence type="ECO:0000313" key="3">
    <source>
        <dbReference type="Proteomes" id="UP001198565"/>
    </source>
</evidence>
<reference evidence="2 3" key="1">
    <citation type="submission" date="2021-08" db="EMBL/GenBank/DDBJ databases">
        <title>Streptomyces sp. PTM05 isolated from lichen.</title>
        <authorList>
            <person name="Somphong A."/>
            <person name="Phongsopitanun W."/>
            <person name="Tanasupawat S."/>
        </authorList>
    </citation>
    <scope>NUCLEOTIDE SEQUENCE [LARGE SCALE GENOMIC DNA]</scope>
    <source>
        <strain evidence="2 3">Ptm05</strain>
    </source>
</reference>
<evidence type="ECO:0000256" key="1">
    <source>
        <dbReference type="SAM" id="MobiDB-lite"/>
    </source>
</evidence>
<organism evidence="2 3">
    <name type="scientific">Streptantibioticus parmotrematis</name>
    <dbReference type="NCBI Taxonomy" id="2873249"/>
    <lineage>
        <taxon>Bacteria</taxon>
        <taxon>Bacillati</taxon>
        <taxon>Actinomycetota</taxon>
        <taxon>Actinomycetes</taxon>
        <taxon>Kitasatosporales</taxon>
        <taxon>Streptomycetaceae</taxon>
        <taxon>Streptantibioticus</taxon>
    </lineage>
</organism>
<proteinExistence type="predicted"/>